<evidence type="ECO:0000313" key="1">
    <source>
        <dbReference type="EMBL" id="KXS98286.1"/>
    </source>
</evidence>
<gene>
    <name evidence="1" type="ORF">AC579_6009</name>
</gene>
<dbReference type="Proteomes" id="UP000073492">
    <property type="component" value="Unassembled WGS sequence"/>
</dbReference>
<organism evidence="1 2">
    <name type="scientific">Pseudocercospora musae</name>
    <dbReference type="NCBI Taxonomy" id="113226"/>
    <lineage>
        <taxon>Eukaryota</taxon>
        <taxon>Fungi</taxon>
        <taxon>Dikarya</taxon>
        <taxon>Ascomycota</taxon>
        <taxon>Pezizomycotina</taxon>
        <taxon>Dothideomycetes</taxon>
        <taxon>Dothideomycetidae</taxon>
        <taxon>Mycosphaerellales</taxon>
        <taxon>Mycosphaerellaceae</taxon>
        <taxon>Pseudocercospora</taxon>
    </lineage>
</organism>
<dbReference type="EMBL" id="LFZO01000747">
    <property type="protein sequence ID" value="KXS98286.1"/>
    <property type="molecule type" value="Genomic_DNA"/>
</dbReference>
<keyword evidence="2" id="KW-1185">Reference proteome</keyword>
<name>A0A139H748_9PEZI</name>
<protein>
    <submittedName>
        <fullName evidence="1">Uncharacterized protein</fullName>
    </submittedName>
</protein>
<reference evidence="1 2" key="1">
    <citation type="submission" date="2015-07" db="EMBL/GenBank/DDBJ databases">
        <title>Comparative genomics of the Sigatoka disease complex on banana suggests a link between parallel evolutionary changes in Pseudocercospora fijiensis and Pseudocercospora eumusae and increased virulence on the banana host.</title>
        <authorList>
            <person name="Chang T.-C."/>
            <person name="Salvucci A."/>
            <person name="Crous P.W."/>
            <person name="Stergiopoulos I."/>
        </authorList>
    </citation>
    <scope>NUCLEOTIDE SEQUENCE [LARGE SCALE GENOMIC DNA]</scope>
    <source>
        <strain evidence="1 2">CBS 116634</strain>
    </source>
</reference>
<sequence>MRQYTLPVFSQAKRSQGEVDQSCAVGVGSSEPKCRIFQSQTVMLEELKTAEPETRAAGYDFEATPDETVQGVCREFPTEAETSEQKGFRKSSQTDSHFPCARSLEKYGLVDLKRAVTDC</sequence>
<dbReference type="AlphaFoldDB" id="A0A139H748"/>
<accession>A0A139H748</accession>
<proteinExistence type="predicted"/>
<evidence type="ECO:0000313" key="2">
    <source>
        <dbReference type="Proteomes" id="UP000073492"/>
    </source>
</evidence>
<comment type="caution">
    <text evidence="1">The sequence shown here is derived from an EMBL/GenBank/DDBJ whole genome shotgun (WGS) entry which is preliminary data.</text>
</comment>